<gene>
    <name evidence="6" type="ORF">CHS0354_003081</name>
</gene>
<sequence>MKASLFIAFVGLFETVDGWVNAYDGPFTFACPQHEFISHISSIHDNSKEDRIWDFRCSSLSTLNVNTEYFNTETCFWSDEIRSKIVLN</sequence>
<dbReference type="Proteomes" id="UP001195483">
    <property type="component" value="Unassembled WGS sequence"/>
</dbReference>
<dbReference type="PANTHER" id="PTHR15040">
    <property type="entry name" value="DERMATOPONTIN-RELATED"/>
    <property type="match status" value="1"/>
</dbReference>
<evidence type="ECO:0000313" key="6">
    <source>
        <dbReference type="EMBL" id="KAK3577018.1"/>
    </source>
</evidence>
<reference evidence="6" key="2">
    <citation type="journal article" date="2021" name="Genome Biol. Evol.">
        <title>Developing a high-quality reference genome for a parasitic bivalve with doubly uniparental inheritance (Bivalvia: Unionida).</title>
        <authorList>
            <person name="Smith C.H."/>
        </authorList>
    </citation>
    <scope>NUCLEOTIDE SEQUENCE</scope>
    <source>
        <strain evidence="6">CHS0354</strain>
        <tissue evidence="6">Mantle</tissue>
    </source>
</reference>
<organism evidence="6 7">
    <name type="scientific">Potamilus streckersoni</name>
    <dbReference type="NCBI Taxonomy" id="2493646"/>
    <lineage>
        <taxon>Eukaryota</taxon>
        <taxon>Metazoa</taxon>
        <taxon>Spiralia</taxon>
        <taxon>Lophotrochozoa</taxon>
        <taxon>Mollusca</taxon>
        <taxon>Bivalvia</taxon>
        <taxon>Autobranchia</taxon>
        <taxon>Heteroconchia</taxon>
        <taxon>Palaeoheterodonta</taxon>
        <taxon>Unionida</taxon>
        <taxon>Unionoidea</taxon>
        <taxon>Unionidae</taxon>
        <taxon>Ambleminae</taxon>
        <taxon>Lampsilini</taxon>
        <taxon>Potamilus</taxon>
    </lineage>
</organism>
<keyword evidence="4" id="KW-1015">Disulfide bond</keyword>
<reference evidence="6" key="3">
    <citation type="submission" date="2023-05" db="EMBL/GenBank/DDBJ databases">
        <authorList>
            <person name="Smith C.H."/>
        </authorList>
    </citation>
    <scope>NUCLEOTIDE SEQUENCE</scope>
    <source>
        <strain evidence="6">CHS0354</strain>
        <tissue evidence="6">Mantle</tissue>
    </source>
</reference>
<dbReference type="EMBL" id="JAEAOA010000257">
    <property type="protein sequence ID" value="KAK3577018.1"/>
    <property type="molecule type" value="Genomic_DNA"/>
</dbReference>
<comment type="similarity">
    <text evidence="2">Belongs to the dermatopontin family.</text>
</comment>
<feature type="signal peptide" evidence="5">
    <location>
        <begin position="1"/>
        <end position="18"/>
    </location>
</feature>
<evidence type="ECO:0000313" key="7">
    <source>
        <dbReference type="Proteomes" id="UP001195483"/>
    </source>
</evidence>
<dbReference type="GO" id="GO:0005615">
    <property type="term" value="C:extracellular space"/>
    <property type="evidence" value="ECO:0007669"/>
    <property type="project" value="TreeGrafter"/>
</dbReference>
<keyword evidence="3" id="KW-0964">Secreted</keyword>
<dbReference type="GO" id="GO:0030199">
    <property type="term" value="P:collagen fibril organization"/>
    <property type="evidence" value="ECO:0007669"/>
    <property type="project" value="TreeGrafter"/>
</dbReference>
<dbReference type="GO" id="GO:0031012">
    <property type="term" value="C:extracellular matrix"/>
    <property type="evidence" value="ECO:0007669"/>
    <property type="project" value="TreeGrafter"/>
</dbReference>
<comment type="subcellular location">
    <subcellularLocation>
        <location evidence="1">Secreted</location>
    </subcellularLocation>
</comment>
<name>A0AAE0VG10_9BIVA</name>
<evidence type="ECO:0000256" key="5">
    <source>
        <dbReference type="SAM" id="SignalP"/>
    </source>
</evidence>
<reference evidence="6" key="1">
    <citation type="journal article" date="2021" name="Genome Biol. Evol.">
        <title>A High-Quality Reference Genome for a Parasitic Bivalve with Doubly Uniparental Inheritance (Bivalvia: Unionida).</title>
        <authorList>
            <person name="Smith C.H."/>
        </authorList>
    </citation>
    <scope>NUCLEOTIDE SEQUENCE</scope>
    <source>
        <strain evidence="6">CHS0354</strain>
    </source>
</reference>
<evidence type="ECO:0000256" key="1">
    <source>
        <dbReference type="ARBA" id="ARBA00004613"/>
    </source>
</evidence>
<proteinExistence type="inferred from homology"/>
<evidence type="ECO:0000256" key="2">
    <source>
        <dbReference type="ARBA" id="ARBA00008712"/>
    </source>
</evidence>
<evidence type="ECO:0000256" key="3">
    <source>
        <dbReference type="ARBA" id="ARBA00022525"/>
    </source>
</evidence>
<protein>
    <submittedName>
        <fullName evidence="6">Uncharacterized protein</fullName>
    </submittedName>
</protein>
<accession>A0AAE0VG10</accession>
<dbReference type="Pfam" id="PF14704">
    <property type="entry name" value="DERM"/>
    <property type="match status" value="1"/>
</dbReference>
<feature type="chain" id="PRO_5042255412" evidence="5">
    <location>
        <begin position="19"/>
        <end position="88"/>
    </location>
</feature>
<comment type="caution">
    <text evidence="6">The sequence shown here is derived from an EMBL/GenBank/DDBJ whole genome shotgun (WGS) entry which is preliminary data.</text>
</comment>
<dbReference type="AlphaFoldDB" id="A0AAE0VG10"/>
<keyword evidence="7" id="KW-1185">Reference proteome</keyword>
<dbReference type="InterPro" id="IPR026645">
    <property type="entry name" value="Dermatopontin"/>
</dbReference>
<evidence type="ECO:0000256" key="4">
    <source>
        <dbReference type="ARBA" id="ARBA00023157"/>
    </source>
</evidence>
<keyword evidence="5" id="KW-0732">Signal</keyword>
<dbReference type="PANTHER" id="PTHR15040:SF1">
    <property type="entry name" value="DERMATOPONTIN-LIKE ISOFORM X1"/>
    <property type="match status" value="1"/>
</dbReference>